<keyword evidence="3" id="KW-0067">ATP-binding</keyword>
<dbReference type="PANTHER" id="PTHR46765:SF1">
    <property type="entry name" value="P-LOOP CONTAINING NUCLEOSIDE TRIPHOSPHATE HYDROLASES SUPERFAMILY PROTEIN"/>
    <property type="match status" value="1"/>
</dbReference>
<sequence length="446" mass="50593">MVNVSSVNPRGVHLQKIHNYFRFTPALRELRSVAWCVQLSATKQDGLSRRLQQICDRENLRCDATTLRRLCEMCANDMRHSINTLQWVAIAARKNRQRQIGMKLVQEVMAKEKSGAASIFENWAAVLEVSKHLDGKGAVKSVHDRVLAIQKIAADHGGEDRFVSGLYANCLVSLPIGQIRKASRTFLFYDALQKITHTLQNWTVQRYNFVFFVKLHLTIATHARVNIIYPQIEQNSHQKLKESEETLNCVRSNGNVSKGAAKKDLLLDILPFLVAIVQPPIKPMNEQLYTQRDLSLLNSTVSAMVDYGLTYSATMVKDQINWLFSPSIDILTMFPILGQKRNCLANAVRQIIAHKITLLRVNLAETSENSNGKSGKIMTNTEKIKQIVDEENMKTKNVKRLSTGAMKRQRYQQLSDVIFNHQDGDSSAVKKKITMHQMNCLLFGET</sequence>
<evidence type="ECO:0000256" key="1">
    <source>
        <dbReference type="ARBA" id="ARBA00004123"/>
    </source>
</evidence>
<dbReference type="GO" id="GO:0005634">
    <property type="term" value="C:nucleus"/>
    <property type="evidence" value="ECO:0007669"/>
    <property type="project" value="UniProtKB-SubCell"/>
</dbReference>
<evidence type="ECO:0000313" key="8">
    <source>
        <dbReference type="Proteomes" id="UP001152747"/>
    </source>
</evidence>
<organism evidence="7 8">
    <name type="scientific">Caenorhabditis angaria</name>
    <dbReference type="NCBI Taxonomy" id="860376"/>
    <lineage>
        <taxon>Eukaryota</taxon>
        <taxon>Metazoa</taxon>
        <taxon>Ecdysozoa</taxon>
        <taxon>Nematoda</taxon>
        <taxon>Chromadorea</taxon>
        <taxon>Rhabditida</taxon>
        <taxon>Rhabditina</taxon>
        <taxon>Rhabditomorpha</taxon>
        <taxon>Rhabditoidea</taxon>
        <taxon>Rhabditidae</taxon>
        <taxon>Peloderinae</taxon>
        <taxon>Caenorhabditis</taxon>
    </lineage>
</organism>
<dbReference type="GO" id="GO:0003677">
    <property type="term" value="F:DNA binding"/>
    <property type="evidence" value="ECO:0007669"/>
    <property type="project" value="UniProtKB-KW"/>
</dbReference>
<dbReference type="OrthoDB" id="2195431at2759"/>
<dbReference type="AlphaFoldDB" id="A0A9P1IPQ6"/>
<dbReference type="PANTHER" id="PTHR46765">
    <property type="entry name" value="P-LOOP CONTAINING NUCLEOSIDE TRIPHOSPHATE HYDROLASES SUPERFAMILY PROTEIN"/>
    <property type="match status" value="1"/>
</dbReference>
<keyword evidence="5" id="KW-0539">Nucleus</keyword>
<dbReference type="Gene3D" id="1.10.8.60">
    <property type="match status" value="1"/>
</dbReference>
<gene>
    <name evidence="7" type="ORF">CAMP_LOCUS10544</name>
</gene>
<dbReference type="EMBL" id="CANHGI010000004">
    <property type="protein sequence ID" value="CAI5447907.1"/>
    <property type="molecule type" value="Genomic_DNA"/>
</dbReference>
<name>A0A9P1IPQ6_9PELO</name>
<protein>
    <submittedName>
        <fullName evidence="7">Uncharacterized protein</fullName>
    </submittedName>
</protein>
<reference evidence="7" key="1">
    <citation type="submission" date="2022-11" db="EMBL/GenBank/DDBJ databases">
        <authorList>
            <person name="Kikuchi T."/>
        </authorList>
    </citation>
    <scope>NUCLEOTIDE SEQUENCE</scope>
    <source>
        <strain evidence="7">PS1010</strain>
    </source>
</reference>
<keyword evidence="6" id="KW-0131">Cell cycle</keyword>
<dbReference type="InterPro" id="IPR053016">
    <property type="entry name" value="CTF18-RFC_complex"/>
</dbReference>
<proteinExistence type="predicted"/>
<dbReference type="Proteomes" id="UP001152747">
    <property type="component" value="Unassembled WGS sequence"/>
</dbReference>
<evidence type="ECO:0000256" key="6">
    <source>
        <dbReference type="ARBA" id="ARBA00023306"/>
    </source>
</evidence>
<evidence type="ECO:0000256" key="3">
    <source>
        <dbReference type="ARBA" id="ARBA00022840"/>
    </source>
</evidence>
<comment type="subcellular location">
    <subcellularLocation>
        <location evidence="1">Nucleus</location>
    </subcellularLocation>
</comment>
<keyword evidence="8" id="KW-1185">Reference proteome</keyword>
<dbReference type="CDD" id="cd18140">
    <property type="entry name" value="HLD_clamp_RFC"/>
    <property type="match status" value="1"/>
</dbReference>
<accession>A0A9P1IPQ6</accession>
<dbReference type="InterPro" id="IPR047854">
    <property type="entry name" value="RFC_lid"/>
</dbReference>
<evidence type="ECO:0000256" key="4">
    <source>
        <dbReference type="ARBA" id="ARBA00023125"/>
    </source>
</evidence>
<evidence type="ECO:0000256" key="5">
    <source>
        <dbReference type="ARBA" id="ARBA00023242"/>
    </source>
</evidence>
<keyword evidence="2" id="KW-0547">Nucleotide-binding</keyword>
<evidence type="ECO:0000256" key="2">
    <source>
        <dbReference type="ARBA" id="ARBA00022741"/>
    </source>
</evidence>
<dbReference type="GO" id="GO:0005524">
    <property type="term" value="F:ATP binding"/>
    <property type="evidence" value="ECO:0007669"/>
    <property type="project" value="UniProtKB-KW"/>
</dbReference>
<keyword evidence="4" id="KW-0238">DNA-binding</keyword>
<comment type="caution">
    <text evidence="7">The sequence shown here is derived from an EMBL/GenBank/DDBJ whole genome shotgun (WGS) entry which is preliminary data.</text>
</comment>
<evidence type="ECO:0000313" key="7">
    <source>
        <dbReference type="EMBL" id="CAI5447907.1"/>
    </source>
</evidence>